<dbReference type="EMBL" id="QEFB01000005">
    <property type="protein sequence ID" value="PWC07474.1"/>
    <property type="molecule type" value="Genomic_DNA"/>
</dbReference>
<dbReference type="PANTHER" id="PTHR43685">
    <property type="entry name" value="GLYCOSYLTRANSFERASE"/>
    <property type="match status" value="1"/>
</dbReference>
<dbReference type="Gene3D" id="3.90.550.10">
    <property type="entry name" value="Spore Coat Polysaccharide Biosynthesis Protein SpsA, Chain A"/>
    <property type="match status" value="1"/>
</dbReference>
<feature type="domain" description="Glycosyltransferase 2-like" evidence="1">
    <location>
        <begin position="8"/>
        <end position="165"/>
    </location>
</feature>
<dbReference type="InterPro" id="IPR001173">
    <property type="entry name" value="Glyco_trans_2-like"/>
</dbReference>
<organism evidence="2 3">
    <name type="scientific">Mycetocola zhujimingii</name>
    <dbReference type="NCBI Taxonomy" id="2079792"/>
    <lineage>
        <taxon>Bacteria</taxon>
        <taxon>Bacillati</taxon>
        <taxon>Actinomycetota</taxon>
        <taxon>Actinomycetes</taxon>
        <taxon>Micrococcales</taxon>
        <taxon>Microbacteriaceae</taxon>
        <taxon>Mycetocola</taxon>
    </lineage>
</organism>
<dbReference type="InterPro" id="IPR050834">
    <property type="entry name" value="Glycosyltransf_2"/>
</dbReference>
<dbReference type="InterPro" id="IPR029044">
    <property type="entry name" value="Nucleotide-diphossugar_trans"/>
</dbReference>
<protein>
    <submittedName>
        <fullName evidence="2">Glycosyl transferase</fullName>
    </submittedName>
</protein>
<dbReference type="Proteomes" id="UP000244962">
    <property type="component" value="Unassembled WGS sequence"/>
</dbReference>
<evidence type="ECO:0000259" key="1">
    <source>
        <dbReference type="Pfam" id="PF00535"/>
    </source>
</evidence>
<comment type="caution">
    <text evidence="2">The sequence shown here is derived from an EMBL/GenBank/DDBJ whole genome shotgun (WGS) entry which is preliminary data.</text>
</comment>
<dbReference type="PANTHER" id="PTHR43685:SF2">
    <property type="entry name" value="GLYCOSYLTRANSFERASE 2-LIKE DOMAIN-CONTAINING PROTEIN"/>
    <property type="match status" value="1"/>
</dbReference>
<gene>
    <name evidence="2" type="ORF">DF223_07425</name>
</gene>
<dbReference type="GO" id="GO:0016740">
    <property type="term" value="F:transferase activity"/>
    <property type="evidence" value="ECO:0007669"/>
    <property type="project" value="UniProtKB-KW"/>
</dbReference>
<evidence type="ECO:0000313" key="2">
    <source>
        <dbReference type="EMBL" id="PWC07474.1"/>
    </source>
</evidence>
<keyword evidence="2" id="KW-0808">Transferase</keyword>
<evidence type="ECO:0000313" key="3">
    <source>
        <dbReference type="Proteomes" id="UP000244962"/>
    </source>
</evidence>
<accession>A0A2U1TF17</accession>
<dbReference type="Pfam" id="PF00535">
    <property type="entry name" value="Glycos_transf_2"/>
    <property type="match status" value="1"/>
</dbReference>
<reference evidence="3" key="1">
    <citation type="submission" date="2018-04" db="EMBL/GenBank/DDBJ databases">
        <authorList>
            <person name="Liu S."/>
            <person name="Wang Z."/>
            <person name="Li J."/>
        </authorList>
    </citation>
    <scope>NUCLEOTIDE SEQUENCE [LARGE SCALE GENOMIC DNA]</scope>
    <source>
        <strain evidence="3">622</strain>
    </source>
</reference>
<proteinExistence type="predicted"/>
<keyword evidence="3" id="KW-1185">Reference proteome</keyword>
<dbReference type="SUPFAM" id="SSF53448">
    <property type="entry name" value="Nucleotide-diphospho-sugar transferases"/>
    <property type="match status" value="1"/>
</dbReference>
<dbReference type="AlphaFoldDB" id="A0A2U1TF17"/>
<sequence>MADGPQVSVCMAAYNGSQFIEDQVHSILSQLGDSDELIIIDDCSTDDTVEHVKRIDDDRIRLLLNESNIGYVKTFDRALRASRGRYVFLADQDDLWPAGRVEAMTKALESADVVAGNLEILGQPGQRTPSPLRAEQSDQHLLNIVNTLADRRGYWGCAMGVRQDFLRIATPLPAPLFESHDLWLALLGNATGSISHLEQTVTLRRIHEHNATPLKRRSIPRRIRSRVMLIQCLLIGMRRARLAGWTSRSQQLNAEKHGSHA</sequence>
<name>A0A2U1TF17_9MICO</name>